<dbReference type="RefSeq" id="WP_160823890.1">
    <property type="nucleotide sequence ID" value="NZ_JBHSXE010000001.1"/>
</dbReference>
<dbReference type="EMBL" id="JBHSXS010000002">
    <property type="protein sequence ID" value="MFC6879212.1"/>
    <property type="molecule type" value="Genomic_DNA"/>
</dbReference>
<dbReference type="SMART" id="SM00861">
    <property type="entry name" value="Transket_pyr"/>
    <property type="match status" value="1"/>
</dbReference>
<dbReference type="InterPro" id="IPR029061">
    <property type="entry name" value="THDP-binding"/>
</dbReference>
<gene>
    <name evidence="3" type="ORF">ACFQKB_05465</name>
</gene>
<evidence type="ECO:0000259" key="2">
    <source>
        <dbReference type="SMART" id="SM00861"/>
    </source>
</evidence>
<dbReference type="CDD" id="cd07033">
    <property type="entry name" value="TPP_PYR_DXS_TK_like"/>
    <property type="match status" value="1"/>
</dbReference>
<feature type="region of interest" description="Disordered" evidence="1">
    <location>
        <begin position="1"/>
        <end position="27"/>
    </location>
</feature>
<evidence type="ECO:0000313" key="4">
    <source>
        <dbReference type="Proteomes" id="UP001596380"/>
    </source>
</evidence>
<dbReference type="InterPro" id="IPR005475">
    <property type="entry name" value="Transketolase-like_Pyr-bd"/>
</dbReference>
<reference evidence="4" key="1">
    <citation type="journal article" date="2019" name="Int. J. Syst. Evol. Microbiol.">
        <title>The Global Catalogue of Microorganisms (GCM) 10K type strain sequencing project: providing services to taxonomists for standard genome sequencing and annotation.</title>
        <authorList>
            <consortium name="The Broad Institute Genomics Platform"/>
            <consortium name="The Broad Institute Genome Sequencing Center for Infectious Disease"/>
            <person name="Wu L."/>
            <person name="Ma J."/>
        </authorList>
    </citation>
    <scope>NUCLEOTIDE SEQUENCE [LARGE SCALE GENOMIC DNA]</scope>
    <source>
        <strain evidence="4">JCM 3369</strain>
    </source>
</reference>
<dbReference type="PANTHER" id="PTHR43825:SF5">
    <property type="entry name" value="HYPOTHETICAL TRANSKETOLASE FAMILY PROTEIN"/>
    <property type="match status" value="1"/>
</dbReference>
<dbReference type="InterPro" id="IPR033248">
    <property type="entry name" value="Transketolase_C"/>
</dbReference>
<dbReference type="InterPro" id="IPR051157">
    <property type="entry name" value="PDH/Transketolase"/>
</dbReference>
<feature type="compositionally biased region" description="Gly residues" evidence="1">
    <location>
        <begin position="1"/>
        <end position="14"/>
    </location>
</feature>
<dbReference type="SUPFAM" id="SSF52922">
    <property type="entry name" value="TK C-terminal domain-like"/>
    <property type="match status" value="1"/>
</dbReference>
<feature type="region of interest" description="Disordered" evidence="1">
    <location>
        <begin position="184"/>
        <end position="216"/>
    </location>
</feature>
<organism evidence="3 4">
    <name type="scientific">Actinomadura yumaensis</name>
    <dbReference type="NCBI Taxonomy" id="111807"/>
    <lineage>
        <taxon>Bacteria</taxon>
        <taxon>Bacillati</taxon>
        <taxon>Actinomycetota</taxon>
        <taxon>Actinomycetes</taxon>
        <taxon>Streptosporangiales</taxon>
        <taxon>Thermomonosporaceae</taxon>
        <taxon>Actinomadura</taxon>
    </lineage>
</organism>
<dbReference type="Pfam" id="PF02780">
    <property type="entry name" value="Transketolase_C"/>
    <property type="match status" value="1"/>
</dbReference>
<dbReference type="PANTHER" id="PTHR43825">
    <property type="entry name" value="PYRUVATE DEHYDROGENASE E1 COMPONENT"/>
    <property type="match status" value="1"/>
</dbReference>
<dbReference type="SUPFAM" id="SSF52518">
    <property type="entry name" value="Thiamin diphosphate-binding fold (THDP-binding)"/>
    <property type="match status" value="1"/>
</dbReference>
<proteinExistence type="predicted"/>
<evidence type="ECO:0000256" key="1">
    <source>
        <dbReference type="SAM" id="MobiDB-lite"/>
    </source>
</evidence>
<keyword evidence="4" id="KW-1185">Reference proteome</keyword>
<feature type="compositionally biased region" description="Basic and acidic residues" evidence="1">
    <location>
        <begin position="16"/>
        <end position="27"/>
    </location>
</feature>
<sequence>MTGGGTAPPGGGRGARQAERPEARPRSAREAYRDLLPSLMLADDRLYCLDSDTGLFDREAFAAVPGRYLNLGIAEHNLMGTAAGLAASGKVPFVTTMATFATTRALEAVKIDIAYNGLPVRIVGTHGGLAAGHLGPTHHALEDLAITRLLPGFTVVVPGDARQAEEAVRQSVALPGPVYIRLGRSATPDLDDPVPGPASRPSETGPSETGPFETGAFETGAFETGAFEIGRAQWLRRGGDVALVACGPHPVLAASRAADLLEARGVRAAVLNLHTLRPLDADAVVAAASGTAGVVTVEEHWRSGGLGGAVAETLAEHAPARVARVGMPDAFAERAGGQADLLGVYGITADAVAAAALNLTGAIHGGGTDDPDLSRV</sequence>
<protein>
    <submittedName>
        <fullName evidence="3">Transketolase family protein</fullName>
    </submittedName>
</protein>
<dbReference type="Gene3D" id="3.40.50.920">
    <property type="match status" value="1"/>
</dbReference>
<feature type="domain" description="Transketolase-like pyrimidine-binding" evidence="2">
    <location>
        <begin position="26"/>
        <end position="189"/>
    </location>
</feature>
<dbReference type="Pfam" id="PF02779">
    <property type="entry name" value="Transket_pyr"/>
    <property type="match status" value="1"/>
</dbReference>
<name>A0ABW2CBQ5_9ACTN</name>
<comment type="caution">
    <text evidence="3">The sequence shown here is derived from an EMBL/GenBank/DDBJ whole genome shotgun (WGS) entry which is preliminary data.</text>
</comment>
<dbReference type="Gene3D" id="3.40.50.970">
    <property type="match status" value="1"/>
</dbReference>
<accession>A0ABW2CBQ5</accession>
<dbReference type="Proteomes" id="UP001596380">
    <property type="component" value="Unassembled WGS sequence"/>
</dbReference>
<dbReference type="InterPro" id="IPR009014">
    <property type="entry name" value="Transketo_C/PFOR_II"/>
</dbReference>
<evidence type="ECO:0000313" key="3">
    <source>
        <dbReference type="EMBL" id="MFC6879212.1"/>
    </source>
</evidence>